<gene>
    <name evidence="9" type="ORF">FHX34_102933</name>
</gene>
<comment type="caution">
    <text evidence="9">The sequence shown here is derived from an EMBL/GenBank/DDBJ whole genome shotgun (WGS) entry which is preliminary data.</text>
</comment>
<feature type="transmembrane region" description="Helical" evidence="7">
    <location>
        <begin position="450"/>
        <end position="473"/>
    </location>
</feature>
<evidence type="ECO:0000256" key="4">
    <source>
        <dbReference type="ARBA" id="ARBA00022692"/>
    </source>
</evidence>
<keyword evidence="2" id="KW-0813">Transport</keyword>
<evidence type="ECO:0000259" key="8">
    <source>
        <dbReference type="PROSITE" id="PS50850"/>
    </source>
</evidence>
<evidence type="ECO:0000256" key="6">
    <source>
        <dbReference type="ARBA" id="ARBA00023136"/>
    </source>
</evidence>
<feature type="transmembrane region" description="Helical" evidence="7">
    <location>
        <begin position="181"/>
        <end position="204"/>
    </location>
</feature>
<dbReference type="InterPro" id="IPR036259">
    <property type="entry name" value="MFS_trans_sf"/>
</dbReference>
<keyword evidence="10" id="KW-1185">Reference proteome</keyword>
<feature type="transmembrane region" description="Helical" evidence="7">
    <location>
        <begin position="96"/>
        <end position="114"/>
    </location>
</feature>
<keyword evidence="3" id="KW-1003">Cell membrane</keyword>
<dbReference type="Gene3D" id="1.20.1720.10">
    <property type="entry name" value="Multidrug resistance protein D"/>
    <property type="match status" value="1"/>
</dbReference>
<evidence type="ECO:0000256" key="3">
    <source>
        <dbReference type="ARBA" id="ARBA00022475"/>
    </source>
</evidence>
<sequence length="501" mass="50651">MSRSARMVALVRYPDAPVGILLVMRKWSPLIAVCLGTFLLLVDVTIVVVALPAIAGKFGAGYADLQWVLDGYALALAALLLGAGSLADRYGRRRTYLVGIGIFAASSLLCAIAPNEQALIAARVLQGAGGAAMFATTAALLNVTYHGHDRGVAFGVWGAVNGAAAAAGPLAGGLLTEHFGWRWIFLVNLPICLAAVWFTVRGVTESRAPWGGRFDLPGTVTFTVAAGAATYGLIRAGDAGWSDGVALAALAAGLLALIAFVGAELRSDHPMLDLKLFRRTPFTVLIIAAFLTQAAAFGYLPFATVWLQQVLGNGPVDAGLVGALPMAAASLLVGAAAGRMLQRIAPRWTVGAGLLLIAAGDLMQARLGADSTGKALIPGLIVVGIGVGSVLPSLSSAVLGQVPRERSGMAGGALNTFRQLGFALGVAVFGTIFADHVADGHGQPAGFAAGLNATLLVAAGTAALAGVLVLLFVRHRPASVVHGGSPAGASAPGAVAAPAAS</sequence>
<comment type="subcellular location">
    <subcellularLocation>
        <location evidence="1">Cell membrane</location>
        <topology evidence="1">Multi-pass membrane protein</topology>
    </subcellularLocation>
</comment>
<evidence type="ECO:0000256" key="5">
    <source>
        <dbReference type="ARBA" id="ARBA00022989"/>
    </source>
</evidence>
<dbReference type="PANTHER" id="PTHR42718">
    <property type="entry name" value="MAJOR FACILITATOR SUPERFAMILY MULTIDRUG TRANSPORTER MFSC"/>
    <property type="match status" value="1"/>
</dbReference>
<feature type="transmembrane region" description="Helical" evidence="7">
    <location>
        <begin position="120"/>
        <end position="141"/>
    </location>
</feature>
<keyword evidence="4 7" id="KW-0812">Transmembrane</keyword>
<evidence type="ECO:0000256" key="7">
    <source>
        <dbReference type="SAM" id="Phobius"/>
    </source>
</evidence>
<dbReference type="InterPro" id="IPR011701">
    <property type="entry name" value="MFS"/>
</dbReference>
<dbReference type="SUPFAM" id="SSF103473">
    <property type="entry name" value="MFS general substrate transporter"/>
    <property type="match status" value="1"/>
</dbReference>
<feature type="transmembrane region" description="Helical" evidence="7">
    <location>
        <begin position="216"/>
        <end position="234"/>
    </location>
</feature>
<keyword evidence="6 7" id="KW-0472">Membrane</keyword>
<dbReference type="Proteomes" id="UP000320239">
    <property type="component" value="Unassembled WGS sequence"/>
</dbReference>
<dbReference type="EMBL" id="VIWY01000002">
    <property type="protein sequence ID" value="TWG24377.1"/>
    <property type="molecule type" value="Genomic_DNA"/>
</dbReference>
<accession>A0A561WKI4</accession>
<evidence type="ECO:0000256" key="2">
    <source>
        <dbReference type="ARBA" id="ARBA00022448"/>
    </source>
</evidence>
<dbReference type="PROSITE" id="PS50850">
    <property type="entry name" value="MFS"/>
    <property type="match status" value="1"/>
</dbReference>
<dbReference type="GO" id="GO:0022857">
    <property type="term" value="F:transmembrane transporter activity"/>
    <property type="evidence" value="ECO:0007669"/>
    <property type="project" value="InterPro"/>
</dbReference>
<dbReference type="GO" id="GO:0005886">
    <property type="term" value="C:plasma membrane"/>
    <property type="evidence" value="ECO:0007669"/>
    <property type="project" value="UniProtKB-SubCell"/>
</dbReference>
<dbReference type="InterPro" id="IPR004638">
    <property type="entry name" value="EmrB-like"/>
</dbReference>
<proteinExistence type="predicted"/>
<dbReference type="Gene3D" id="1.20.1250.20">
    <property type="entry name" value="MFS general substrate transporter like domains"/>
    <property type="match status" value="1"/>
</dbReference>
<dbReference type="RefSeq" id="WP_239082308.1">
    <property type="nucleotide sequence ID" value="NZ_BOMX01000075.1"/>
</dbReference>
<evidence type="ECO:0000313" key="9">
    <source>
        <dbReference type="EMBL" id="TWG24377.1"/>
    </source>
</evidence>
<reference evidence="9 10" key="1">
    <citation type="submission" date="2019-06" db="EMBL/GenBank/DDBJ databases">
        <title>Sequencing the genomes of 1000 actinobacteria strains.</title>
        <authorList>
            <person name="Klenk H.-P."/>
        </authorList>
    </citation>
    <scope>NUCLEOTIDE SEQUENCE [LARGE SCALE GENOMIC DNA]</scope>
    <source>
        <strain evidence="9 10">DSM 43866</strain>
    </source>
</reference>
<dbReference type="CDD" id="cd17321">
    <property type="entry name" value="MFS_MMR_MDR_like"/>
    <property type="match status" value="1"/>
</dbReference>
<dbReference type="InterPro" id="IPR020846">
    <property type="entry name" value="MFS_dom"/>
</dbReference>
<feature type="transmembrane region" description="Helical" evidence="7">
    <location>
        <begin position="30"/>
        <end position="55"/>
    </location>
</feature>
<feature type="transmembrane region" description="Helical" evidence="7">
    <location>
        <begin position="153"/>
        <end position="175"/>
    </location>
</feature>
<name>A0A561WKI4_ACTTI</name>
<dbReference type="PRINTS" id="PR01036">
    <property type="entry name" value="TCRTETB"/>
</dbReference>
<evidence type="ECO:0000313" key="10">
    <source>
        <dbReference type="Proteomes" id="UP000320239"/>
    </source>
</evidence>
<evidence type="ECO:0000256" key="1">
    <source>
        <dbReference type="ARBA" id="ARBA00004651"/>
    </source>
</evidence>
<feature type="transmembrane region" description="Helical" evidence="7">
    <location>
        <begin position="284"/>
        <end position="307"/>
    </location>
</feature>
<feature type="transmembrane region" description="Helical" evidence="7">
    <location>
        <begin position="319"/>
        <end position="338"/>
    </location>
</feature>
<protein>
    <submittedName>
        <fullName evidence="9">EmrB/QacA subfamily drug resistance transporter</fullName>
    </submittedName>
</protein>
<dbReference type="NCBIfam" id="TIGR00711">
    <property type="entry name" value="efflux_EmrB"/>
    <property type="match status" value="1"/>
</dbReference>
<dbReference type="Pfam" id="PF07690">
    <property type="entry name" value="MFS_1"/>
    <property type="match status" value="1"/>
</dbReference>
<dbReference type="AlphaFoldDB" id="A0A561WKI4"/>
<dbReference type="PANTHER" id="PTHR42718:SF49">
    <property type="entry name" value="EXPORT PROTEIN"/>
    <property type="match status" value="1"/>
</dbReference>
<feature type="transmembrane region" description="Helical" evidence="7">
    <location>
        <begin position="420"/>
        <end position="438"/>
    </location>
</feature>
<feature type="transmembrane region" description="Helical" evidence="7">
    <location>
        <begin position="67"/>
        <end position="84"/>
    </location>
</feature>
<feature type="transmembrane region" description="Helical" evidence="7">
    <location>
        <begin position="246"/>
        <end position="263"/>
    </location>
</feature>
<keyword evidence="5 7" id="KW-1133">Transmembrane helix</keyword>
<organism evidence="9 10">
    <name type="scientific">Actinoplanes teichomyceticus</name>
    <dbReference type="NCBI Taxonomy" id="1867"/>
    <lineage>
        <taxon>Bacteria</taxon>
        <taxon>Bacillati</taxon>
        <taxon>Actinomycetota</taxon>
        <taxon>Actinomycetes</taxon>
        <taxon>Micromonosporales</taxon>
        <taxon>Micromonosporaceae</taxon>
        <taxon>Actinoplanes</taxon>
    </lineage>
</organism>
<feature type="transmembrane region" description="Helical" evidence="7">
    <location>
        <begin position="375"/>
        <end position="399"/>
    </location>
</feature>
<feature type="transmembrane region" description="Helical" evidence="7">
    <location>
        <begin position="350"/>
        <end position="369"/>
    </location>
</feature>
<feature type="domain" description="Major facilitator superfamily (MFS) profile" evidence="8">
    <location>
        <begin position="29"/>
        <end position="477"/>
    </location>
</feature>